<name>A0ABD2ZR23_9GENT</name>
<comment type="caution">
    <text evidence="4">The sequence shown here is derived from an EMBL/GenBank/DDBJ whole genome shotgun (WGS) entry which is preliminary data.</text>
</comment>
<feature type="domain" description="CCHC-type" evidence="3">
    <location>
        <begin position="26"/>
        <end position="39"/>
    </location>
</feature>
<dbReference type="EMBL" id="JBJUIK010000007">
    <property type="protein sequence ID" value="KAL3521886.1"/>
    <property type="molecule type" value="Genomic_DNA"/>
</dbReference>
<reference evidence="4 5" key="1">
    <citation type="submission" date="2024-11" db="EMBL/GenBank/DDBJ databases">
        <title>A near-complete genome assembly of Cinchona calisaya.</title>
        <authorList>
            <person name="Lian D.C."/>
            <person name="Zhao X.W."/>
            <person name="Wei L."/>
        </authorList>
    </citation>
    <scope>NUCLEOTIDE SEQUENCE [LARGE SCALE GENOMIC DNA]</scope>
    <source>
        <tissue evidence="4">Nenye</tissue>
    </source>
</reference>
<feature type="region of interest" description="Disordered" evidence="2">
    <location>
        <begin position="66"/>
        <end position="101"/>
    </location>
</feature>
<sequence>MRGTKVKCNGTLRWVNFKYGRCPDFCYNCGIIGHSEKGCYSYGNNNQYAKDNQFGPWLRVGANKQMHDNKEEKKQGYDEGKREATSSEILNKEPNREAEQSPVCEGIIEERVRSAIGTTGSTGETEEERQVNQDTGLMIIEAIGEEFKGLHEEGLKNPKSMNPMLPMRTKNNNDVATQYENRMLIDVVPTKEADVLGRKNGRKVKVVNMNGEKRKMMQQDRDMKLDEEDGNTYKKMKEDVLSNIGVVMTEAERDSPKWPSKAQ</sequence>
<evidence type="ECO:0000313" key="5">
    <source>
        <dbReference type="Proteomes" id="UP001630127"/>
    </source>
</evidence>
<dbReference type="PROSITE" id="PS50158">
    <property type="entry name" value="ZF_CCHC"/>
    <property type="match status" value="1"/>
</dbReference>
<proteinExistence type="predicted"/>
<keyword evidence="1" id="KW-0863">Zinc-finger</keyword>
<keyword evidence="5" id="KW-1185">Reference proteome</keyword>
<gene>
    <name evidence="4" type="ORF">ACH5RR_014720</name>
</gene>
<organism evidence="4 5">
    <name type="scientific">Cinchona calisaya</name>
    <dbReference type="NCBI Taxonomy" id="153742"/>
    <lineage>
        <taxon>Eukaryota</taxon>
        <taxon>Viridiplantae</taxon>
        <taxon>Streptophyta</taxon>
        <taxon>Embryophyta</taxon>
        <taxon>Tracheophyta</taxon>
        <taxon>Spermatophyta</taxon>
        <taxon>Magnoliopsida</taxon>
        <taxon>eudicotyledons</taxon>
        <taxon>Gunneridae</taxon>
        <taxon>Pentapetalae</taxon>
        <taxon>asterids</taxon>
        <taxon>lamiids</taxon>
        <taxon>Gentianales</taxon>
        <taxon>Rubiaceae</taxon>
        <taxon>Cinchonoideae</taxon>
        <taxon>Cinchoneae</taxon>
        <taxon>Cinchona</taxon>
    </lineage>
</organism>
<evidence type="ECO:0000256" key="2">
    <source>
        <dbReference type="SAM" id="MobiDB-lite"/>
    </source>
</evidence>
<accession>A0ABD2ZR23</accession>
<protein>
    <recommendedName>
        <fullName evidence="3">CCHC-type domain-containing protein</fullName>
    </recommendedName>
</protein>
<dbReference type="Pfam" id="PF14392">
    <property type="entry name" value="zf-CCHC_4"/>
    <property type="match status" value="1"/>
</dbReference>
<evidence type="ECO:0000259" key="3">
    <source>
        <dbReference type="PROSITE" id="PS50158"/>
    </source>
</evidence>
<dbReference type="InterPro" id="IPR001878">
    <property type="entry name" value="Znf_CCHC"/>
</dbReference>
<keyword evidence="1" id="KW-0479">Metal-binding</keyword>
<dbReference type="GO" id="GO:0008270">
    <property type="term" value="F:zinc ion binding"/>
    <property type="evidence" value="ECO:0007669"/>
    <property type="project" value="UniProtKB-KW"/>
</dbReference>
<dbReference type="InterPro" id="IPR025836">
    <property type="entry name" value="Zn_knuckle_CX2CX4HX4C"/>
</dbReference>
<evidence type="ECO:0000256" key="1">
    <source>
        <dbReference type="PROSITE-ProRule" id="PRU00047"/>
    </source>
</evidence>
<feature type="compositionally biased region" description="Basic and acidic residues" evidence="2">
    <location>
        <begin position="66"/>
        <end position="99"/>
    </location>
</feature>
<keyword evidence="1" id="KW-0862">Zinc</keyword>
<dbReference type="Proteomes" id="UP001630127">
    <property type="component" value="Unassembled WGS sequence"/>
</dbReference>
<evidence type="ECO:0000313" key="4">
    <source>
        <dbReference type="EMBL" id="KAL3521886.1"/>
    </source>
</evidence>
<dbReference type="AlphaFoldDB" id="A0ABD2ZR23"/>